<dbReference type="Proteomes" id="UP000045051">
    <property type="component" value="Unassembled WGS sequence"/>
</dbReference>
<dbReference type="PANTHER" id="PTHR12053:SF3">
    <property type="entry name" value="CARBOXYPEPTIDASE Q"/>
    <property type="match status" value="1"/>
</dbReference>
<keyword evidence="12" id="KW-0256">Endoplasmic reticulum</keyword>
<evidence type="ECO:0000256" key="10">
    <source>
        <dbReference type="ARBA" id="ARBA00022729"/>
    </source>
</evidence>
<evidence type="ECO:0000313" key="22">
    <source>
        <dbReference type="EMBL" id="CEN46993.1"/>
    </source>
</evidence>
<dbReference type="Gene3D" id="3.50.30.30">
    <property type="match status" value="1"/>
</dbReference>
<dbReference type="GO" id="GO:0005764">
    <property type="term" value="C:lysosome"/>
    <property type="evidence" value="ECO:0007669"/>
    <property type="project" value="UniProtKB-SubCell"/>
</dbReference>
<keyword evidence="9" id="KW-0479">Metal-binding</keyword>
<dbReference type="GO" id="GO:0046872">
    <property type="term" value="F:metal ion binding"/>
    <property type="evidence" value="ECO:0007669"/>
    <property type="project" value="UniProtKB-KW"/>
</dbReference>
<evidence type="ECO:0000256" key="2">
    <source>
        <dbReference type="ARBA" id="ARBA00004371"/>
    </source>
</evidence>
<keyword evidence="17" id="KW-0325">Glycoprotein</keyword>
<dbReference type="GO" id="GO:0004180">
    <property type="term" value="F:carboxypeptidase activity"/>
    <property type="evidence" value="ECO:0007669"/>
    <property type="project" value="UniProtKB-KW"/>
</dbReference>
<keyword evidence="11 22" id="KW-0378">Hydrolase</keyword>
<dbReference type="PANTHER" id="PTHR12053">
    <property type="entry name" value="PROTEASE FAMILY M28 PLASMA GLUTAMATE CARBOXYPEPTIDASE-RELATED"/>
    <property type="match status" value="1"/>
</dbReference>
<dbReference type="Pfam" id="PF04389">
    <property type="entry name" value="Peptidase_M28"/>
    <property type="match status" value="1"/>
</dbReference>
<dbReference type="GO" id="GO:0006508">
    <property type="term" value="P:proteolysis"/>
    <property type="evidence" value="ECO:0007669"/>
    <property type="project" value="UniProtKB-KW"/>
</dbReference>
<evidence type="ECO:0000256" key="16">
    <source>
        <dbReference type="ARBA" id="ARBA00023145"/>
    </source>
</evidence>
<evidence type="ECO:0000256" key="5">
    <source>
        <dbReference type="ARBA" id="ARBA00014116"/>
    </source>
</evidence>
<dbReference type="GO" id="GO:0004177">
    <property type="term" value="F:aminopeptidase activity"/>
    <property type="evidence" value="ECO:0007669"/>
    <property type="project" value="UniProtKB-KW"/>
</dbReference>
<gene>
    <name evidence="22" type="ORF">CCAND38_40006</name>
</gene>
<keyword evidence="16" id="KW-0865">Zymogen</keyword>
<accession>A0A0B7IAS9</accession>
<dbReference type="Gene3D" id="3.40.630.10">
    <property type="entry name" value="Zn peptidases"/>
    <property type="match status" value="1"/>
</dbReference>
<evidence type="ECO:0000256" key="8">
    <source>
        <dbReference type="ARBA" id="ARBA00022670"/>
    </source>
</evidence>
<keyword evidence="18" id="KW-0458">Lysosome</keyword>
<dbReference type="SUPFAM" id="SSF53187">
    <property type="entry name" value="Zn-dependent exopeptidases"/>
    <property type="match status" value="1"/>
</dbReference>
<evidence type="ECO:0000256" key="13">
    <source>
        <dbReference type="ARBA" id="ARBA00022833"/>
    </source>
</evidence>
<dbReference type="GO" id="GO:0070573">
    <property type="term" value="F:metallodipeptidase activity"/>
    <property type="evidence" value="ECO:0007669"/>
    <property type="project" value="InterPro"/>
</dbReference>
<comment type="subcellular location">
    <subcellularLocation>
        <location evidence="1">Endoplasmic reticulum</location>
    </subcellularLocation>
    <subcellularLocation>
        <location evidence="3">Golgi apparatus</location>
    </subcellularLocation>
    <subcellularLocation>
        <location evidence="2">Lysosome</location>
    </subcellularLocation>
    <subcellularLocation>
        <location evidence="4">Secreted</location>
    </subcellularLocation>
</comment>
<dbReference type="InterPro" id="IPR007484">
    <property type="entry name" value="Peptidase_M28"/>
</dbReference>
<organism evidence="22 23">
    <name type="scientific">Capnocytophaga canis</name>
    <dbReference type="NCBI Taxonomy" id="1848903"/>
    <lineage>
        <taxon>Bacteria</taxon>
        <taxon>Pseudomonadati</taxon>
        <taxon>Bacteroidota</taxon>
        <taxon>Flavobacteriia</taxon>
        <taxon>Flavobacteriales</taxon>
        <taxon>Flavobacteriaceae</taxon>
        <taxon>Capnocytophaga</taxon>
    </lineage>
</organism>
<evidence type="ECO:0000256" key="4">
    <source>
        <dbReference type="ARBA" id="ARBA00004613"/>
    </source>
</evidence>
<evidence type="ECO:0000256" key="9">
    <source>
        <dbReference type="ARBA" id="ARBA00022723"/>
    </source>
</evidence>
<keyword evidence="8" id="KW-0645">Protease</keyword>
<dbReference type="GO" id="GO:0005576">
    <property type="term" value="C:extracellular region"/>
    <property type="evidence" value="ECO:0007669"/>
    <property type="project" value="UniProtKB-SubCell"/>
</dbReference>
<protein>
    <recommendedName>
        <fullName evidence="5">Carboxypeptidase Q</fullName>
    </recommendedName>
    <alternativeName>
        <fullName evidence="20">Plasma glutamate carboxypeptidase</fullName>
    </alternativeName>
</protein>
<evidence type="ECO:0000256" key="12">
    <source>
        <dbReference type="ARBA" id="ARBA00022824"/>
    </source>
</evidence>
<evidence type="ECO:0000256" key="20">
    <source>
        <dbReference type="ARBA" id="ARBA00033328"/>
    </source>
</evidence>
<keyword evidence="10" id="KW-0732">Signal</keyword>
<evidence type="ECO:0000256" key="18">
    <source>
        <dbReference type="ARBA" id="ARBA00023228"/>
    </source>
</evidence>
<reference evidence="22 23" key="1">
    <citation type="submission" date="2015-01" db="EMBL/GenBank/DDBJ databases">
        <authorList>
            <person name="Xiang T."/>
            <person name="Song Y."/>
            <person name="Huang L."/>
            <person name="Wang B."/>
            <person name="Wu P."/>
        </authorList>
    </citation>
    <scope>NUCLEOTIDE SEQUENCE [LARGE SCALE GENOMIC DNA]</scope>
    <source>
        <strain evidence="22 23">CcD38</strain>
    </source>
</reference>
<sequence>MDILVVKISSGMVLTKWNRKYYEIKETFMKNIITVICCVAFFTSNAQTFEKDSIMLRSIHTETLTKGKAYDWLHHICYQIGHRLSGSHGEKKMIEFLKTELEELNTDVKLQPVMVPHWVRGLPEYAYIQTAKNKITPVPILALGGSVATPASGIKGQVIEFKSLEDLEKADINSVIGKIVFLNGALPNEYIDAFDSYSACGSQRYSGARVAVNKGAIAVIVRSLSHKIDDHPHTGVMSYEDLPKSRHIPAAAISTKGADLLSTLLVLNPKLEFYFKQNCKTFDDVQSYNVIGEIKGSLYPDEIITFGAHLDSWDVGHGAHDDGAGVAQSLEVIRIFKSLNYKPKRTIRIVLFANEENGARGGQKYAEESKKNRENQIFALETDAGGFSPRGFNLRGEAQKIEKIKMWEKLFTPYYIHLFRKGYPGLDISPLQTENNVLAGLVPDSQRYFDHHHSETDVFDAVNKRELSLGAAAITSLIYLVDMYGL</sequence>
<evidence type="ECO:0000256" key="3">
    <source>
        <dbReference type="ARBA" id="ARBA00004555"/>
    </source>
</evidence>
<keyword evidence="6" id="KW-0964">Secreted</keyword>
<evidence type="ECO:0000256" key="17">
    <source>
        <dbReference type="ARBA" id="ARBA00023180"/>
    </source>
</evidence>
<evidence type="ECO:0000313" key="23">
    <source>
        <dbReference type="Proteomes" id="UP000045051"/>
    </source>
</evidence>
<dbReference type="InterPro" id="IPR039866">
    <property type="entry name" value="CPQ"/>
</dbReference>
<evidence type="ECO:0000259" key="21">
    <source>
        <dbReference type="Pfam" id="PF04389"/>
    </source>
</evidence>
<keyword evidence="13" id="KW-0862">Zinc</keyword>
<name>A0A0B7IAS9_9FLAO</name>
<keyword evidence="7 22" id="KW-0121">Carboxypeptidase</keyword>
<keyword evidence="14" id="KW-0333">Golgi apparatus</keyword>
<keyword evidence="23" id="KW-1185">Reference proteome</keyword>
<proteinExistence type="predicted"/>
<keyword evidence="22" id="KW-0031">Aminopeptidase</keyword>
<dbReference type="AlphaFoldDB" id="A0A0B7IAS9"/>
<comment type="subunit">
    <text evidence="19">Homodimer. The monomeric form is inactive while the homodimer is active.</text>
</comment>
<evidence type="ECO:0000256" key="15">
    <source>
        <dbReference type="ARBA" id="ARBA00023049"/>
    </source>
</evidence>
<dbReference type="EMBL" id="CDOI01000151">
    <property type="protein sequence ID" value="CEN46993.1"/>
    <property type="molecule type" value="Genomic_DNA"/>
</dbReference>
<evidence type="ECO:0000256" key="6">
    <source>
        <dbReference type="ARBA" id="ARBA00022525"/>
    </source>
</evidence>
<evidence type="ECO:0000256" key="1">
    <source>
        <dbReference type="ARBA" id="ARBA00004240"/>
    </source>
</evidence>
<evidence type="ECO:0000256" key="14">
    <source>
        <dbReference type="ARBA" id="ARBA00023034"/>
    </source>
</evidence>
<feature type="domain" description="Peptidase M28" evidence="21">
    <location>
        <begin position="289"/>
        <end position="468"/>
    </location>
</feature>
<keyword evidence="15" id="KW-0482">Metalloprotease</keyword>
<evidence type="ECO:0000256" key="7">
    <source>
        <dbReference type="ARBA" id="ARBA00022645"/>
    </source>
</evidence>
<evidence type="ECO:0000256" key="19">
    <source>
        <dbReference type="ARBA" id="ARBA00025833"/>
    </source>
</evidence>
<evidence type="ECO:0000256" key="11">
    <source>
        <dbReference type="ARBA" id="ARBA00022801"/>
    </source>
</evidence>